<dbReference type="PROSITE" id="PS50853">
    <property type="entry name" value="FN3"/>
    <property type="match status" value="1"/>
</dbReference>
<dbReference type="PANTHER" id="PTHR19134:SF562">
    <property type="entry name" value="PROTEIN-TYROSINE-PHOSPHATASE"/>
    <property type="match status" value="1"/>
</dbReference>
<dbReference type="SMART" id="SM00404">
    <property type="entry name" value="PTPc_motif"/>
    <property type="match status" value="1"/>
</dbReference>
<dbReference type="SUPFAM" id="SSF52799">
    <property type="entry name" value="(Phosphotyrosine protein) phosphatases II"/>
    <property type="match status" value="1"/>
</dbReference>
<keyword evidence="7" id="KW-0472">Membrane</keyword>
<dbReference type="EMBL" id="KL251171">
    <property type="protein sequence ID" value="KGB39288.1"/>
    <property type="molecule type" value="Genomic_DNA"/>
</dbReference>
<proteinExistence type="inferred from homology"/>
<dbReference type="Pfam" id="PF00102">
    <property type="entry name" value="Y_phosphatase"/>
    <property type="match status" value="1"/>
</dbReference>
<keyword evidence="13" id="KW-0675">Receptor</keyword>
<dbReference type="CDD" id="cd00047">
    <property type="entry name" value="PTPc"/>
    <property type="match status" value="1"/>
</dbReference>
<evidence type="ECO:0000313" key="13">
    <source>
        <dbReference type="EMBL" id="KGB39288.1"/>
    </source>
</evidence>
<evidence type="ECO:0000256" key="9">
    <source>
        <dbReference type="SAM" id="MobiDB-lite"/>
    </source>
</evidence>
<comment type="subcellular location">
    <subcellularLocation>
        <location evidence="1">Membrane</location>
        <topology evidence="1">Single-pass membrane protein</topology>
    </subcellularLocation>
</comment>
<dbReference type="InterPro" id="IPR029021">
    <property type="entry name" value="Prot-tyrosine_phosphatase-like"/>
</dbReference>
<dbReference type="STRING" id="6185.A0A095CAC2"/>
<evidence type="ECO:0000256" key="3">
    <source>
        <dbReference type="ARBA" id="ARBA00013064"/>
    </source>
</evidence>
<dbReference type="InterPro" id="IPR003595">
    <property type="entry name" value="Tyr_Pase_cat"/>
</dbReference>
<dbReference type="GO" id="GO:0008045">
    <property type="term" value="P:motor neuron axon guidance"/>
    <property type="evidence" value="ECO:0007669"/>
    <property type="project" value="TreeGrafter"/>
</dbReference>
<dbReference type="InterPro" id="IPR050348">
    <property type="entry name" value="Protein-Tyr_Phosphatase"/>
</dbReference>
<feature type="domain" description="Fibronectin type-III" evidence="12">
    <location>
        <begin position="1"/>
        <end position="97"/>
    </location>
</feature>
<evidence type="ECO:0000256" key="5">
    <source>
        <dbReference type="ARBA" id="ARBA00022801"/>
    </source>
</evidence>
<dbReference type="Gene3D" id="2.60.40.10">
    <property type="entry name" value="Immunoglobulins"/>
    <property type="match status" value="1"/>
</dbReference>
<sequence>MEFYKIESHALSIKWYLSRNIYCGYPSRIIVYYKHMNSDDSDNMNEEWYNIDTEYTLEHIRISSLRPCQLYCIKMKFINQAGIGPISNRICNRTKRAAFTNIPILTSQIIQPNKQQTSNNPSIIMLSLQIHLNYTIYCPVQYEFLINIYNDEENPMIIISSNPEVILRNNIQRGMLYQLRGRVRSNESVSTSILHNEMDMFKFSQWAPITLFYANMSHFEFNNFTLNVQRPMEIHKSNGNNDDYYHYQCLFNNEYNNDLSNNSLSPSPPPPLTTTKPPPTTTTTTTMLKTYDFNQYNNNTHYIDRQYSINHSLLNKNSYCLHMKWNISGNLYGLLGFAIQFFIPFNSPNMDDQLHNNMNLLQQCVQFLWLPCNGCLGNYSLRNVHPNVLEKLRKLIDICKLDGNPYQPTLNTYSIQYNLFHDLTNQNSLLSAIDNLQMKLNTLQLNEFNQIAYNETIYKFDYYYYIINPIISIMNSKYSHRSIIVKRDLYSLNQSVSSPSSLPSSSSTTTTTTTISSSSSKTVDSQHSGYVIVYSVTANDVIYSIKHEWRINSNEDEEDGYELREEYKSPVIPLKIPRQPDPINIHDFMNWSEKNRNSLREEFKSLNIHSYRQEQAKHLTCAIGQRPENRLRNKYRNLLPFDQNYVQLSSALILPESEQINSVDQSKENGVITHNDENTNQNEDIINVSQGLPDIGSEQWIPSNYMNASWIPSKIPGISSTIVSSGQLPCKYIASQAPVDHTRSLFWQMIWDHHVHLIVTLTKSMENGKEKCSVYWPTDSDNDDDTSELYSNKYLQANSKRIVQFGRFKIHLLSKTNYSIYIRRSFKLYDCKTLNNEQYRNIVQLHMLNWPDFSTPSKEDFLRLLYAYWTERRLSMNNSPVLVHCSAGVGRTGTFICLDQLCQQVRYYLQPNLQIFLHKINQINEPIYVNLNKEDSGVDEGEIGDFNEESSSASSSLSSISIKLNNRNENLSNRIYENI</sequence>
<evidence type="ECO:0000259" key="10">
    <source>
        <dbReference type="PROSITE" id="PS50055"/>
    </source>
</evidence>
<feature type="domain" description="Tyrosine specific protein phosphatases" evidence="11">
    <location>
        <begin position="859"/>
        <end position="901"/>
    </location>
</feature>
<protein>
    <recommendedName>
        <fullName evidence="3">protein-tyrosine-phosphatase</fullName>
        <ecNumber evidence="3">3.1.3.48</ecNumber>
    </recommendedName>
</protein>
<keyword evidence="4" id="KW-0732">Signal</keyword>
<dbReference type="PROSITE" id="PS00383">
    <property type="entry name" value="TYR_PHOSPHATASE_1"/>
    <property type="match status" value="1"/>
</dbReference>
<comment type="similarity">
    <text evidence="2">Belongs to the protein-tyrosine phosphatase family.</text>
</comment>
<keyword evidence="6" id="KW-0904">Protein phosphatase</keyword>
<evidence type="ECO:0000259" key="12">
    <source>
        <dbReference type="PROSITE" id="PS50853"/>
    </source>
</evidence>
<dbReference type="InterPro" id="IPR036116">
    <property type="entry name" value="FN3_sf"/>
</dbReference>
<dbReference type="GO" id="GO:0016020">
    <property type="term" value="C:membrane"/>
    <property type="evidence" value="ECO:0007669"/>
    <property type="project" value="UniProtKB-SubCell"/>
</dbReference>
<dbReference type="InterPro" id="IPR016130">
    <property type="entry name" value="Tyr_Pase_AS"/>
</dbReference>
<dbReference type="Gene3D" id="3.90.190.10">
    <property type="entry name" value="Protein tyrosine phosphatase superfamily"/>
    <property type="match status" value="1"/>
</dbReference>
<reference evidence="13" key="1">
    <citation type="journal article" date="2012" name="Nat. Genet.">
        <title>Whole-genome sequence of Schistosoma haematobium.</title>
        <authorList>
            <person name="Young N.D."/>
            <person name="Jex A.R."/>
            <person name="Li B."/>
            <person name="Liu S."/>
            <person name="Yang L."/>
            <person name="Xiong Z."/>
            <person name="Li Y."/>
            <person name="Cantacessi C."/>
            <person name="Hall R.S."/>
            <person name="Xu X."/>
            <person name="Chen F."/>
            <person name="Wu X."/>
            <person name="Zerlotini A."/>
            <person name="Oliveira G."/>
            <person name="Hofmann A."/>
            <person name="Zhang G."/>
            <person name="Fang X."/>
            <person name="Kang Y."/>
            <person name="Campbell B.E."/>
            <person name="Loukas A."/>
            <person name="Ranganathan S."/>
            <person name="Rollinson D."/>
            <person name="Rinaldi G."/>
            <person name="Brindley P.J."/>
            <person name="Yang H."/>
            <person name="Wang J."/>
            <person name="Wang J."/>
            <person name="Gasser R.B."/>
        </authorList>
    </citation>
    <scope>NUCLEOTIDE SEQUENCE [LARGE SCALE GENOMIC DNA]</scope>
</reference>
<dbReference type="GO" id="GO:0004725">
    <property type="term" value="F:protein tyrosine phosphatase activity"/>
    <property type="evidence" value="ECO:0007669"/>
    <property type="project" value="UniProtKB-EC"/>
</dbReference>
<feature type="domain" description="Tyrosine-protein phosphatase" evidence="10">
    <location>
        <begin position="599"/>
        <end position="916"/>
    </location>
</feature>
<comment type="catalytic activity">
    <reaction evidence="8">
        <text>O-phospho-L-tyrosyl-[protein] + H2O = L-tyrosyl-[protein] + phosphate</text>
        <dbReference type="Rhea" id="RHEA:10684"/>
        <dbReference type="Rhea" id="RHEA-COMP:10136"/>
        <dbReference type="Rhea" id="RHEA-COMP:20101"/>
        <dbReference type="ChEBI" id="CHEBI:15377"/>
        <dbReference type="ChEBI" id="CHEBI:43474"/>
        <dbReference type="ChEBI" id="CHEBI:46858"/>
        <dbReference type="ChEBI" id="CHEBI:61978"/>
        <dbReference type="EC" id="3.1.3.48"/>
    </reaction>
</comment>
<feature type="compositionally biased region" description="Pro residues" evidence="9">
    <location>
        <begin position="266"/>
        <end position="280"/>
    </location>
</feature>
<dbReference type="InterPro" id="IPR000387">
    <property type="entry name" value="Tyr_Pase_dom"/>
</dbReference>
<dbReference type="SUPFAM" id="SSF49265">
    <property type="entry name" value="Fibronectin type III"/>
    <property type="match status" value="1"/>
</dbReference>
<organism evidence="13">
    <name type="scientific">Schistosoma haematobium</name>
    <name type="common">Blood fluke</name>
    <dbReference type="NCBI Taxonomy" id="6185"/>
    <lineage>
        <taxon>Eukaryota</taxon>
        <taxon>Metazoa</taxon>
        <taxon>Spiralia</taxon>
        <taxon>Lophotrochozoa</taxon>
        <taxon>Platyhelminthes</taxon>
        <taxon>Trematoda</taxon>
        <taxon>Digenea</taxon>
        <taxon>Strigeidida</taxon>
        <taxon>Schistosomatoidea</taxon>
        <taxon>Schistosomatidae</taxon>
        <taxon>Schistosoma</taxon>
    </lineage>
</organism>
<dbReference type="AlphaFoldDB" id="A0A095CAC2"/>
<accession>A0A095CAC2</accession>
<dbReference type="PANTHER" id="PTHR19134">
    <property type="entry name" value="RECEPTOR-TYPE TYROSINE-PROTEIN PHOSPHATASE"/>
    <property type="match status" value="1"/>
</dbReference>
<evidence type="ECO:0000256" key="6">
    <source>
        <dbReference type="ARBA" id="ARBA00022912"/>
    </source>
</evidence>
<dbReference type="EC" id="3.1.3.48" evidence="3"/>
<dbReference type="PROSITE" id="PS50055">
    <property type="entry name" value="TYR_PHOSPHATASE_PTP"/>
    <property type="match status" value="1"/>
</dbReference>
<gene>
    <name evidence="13" type="ORF">MS3_07707</name>
</gene>
<keyword evidence="5" id="KW-0378">Hydrolase</keyword>
<feature type="region of interest" description="Disordered" evidence="9">
    <location>
        <begin position="260"/>
        <end position="283"/>
    </location>
</feature>
<evidence type="ECO:0000256" key="8">
    <source>
        <dbReference type="ARBA" id="ARBA00051722"/>
    </source>
</evidence>
<evidence type="ECO:0000256" key="1">
    <source>
        <dbReference type="ARBA" id="ARBA00004167"/>
    </source>
</evidence>
<dbReference type="InterPro" id="IPR013783">
    <property type="entry name" value="Ig-like_fold"/>
</dbReference>
<dbReference type="SMART" id="SM00194">
    <property type="entry name" value="PTPc"/>
    <property type="match status" value="1"/>
</dbReference>
<dbReference type="PRINTS" id="PR00700">
    <property type="entry name" value="PRTYPHPHTASE"/>
</dbReference>
<dbReference type="InterPro" id="IPR000242">
    <property type="entry name" value="PTP_cat"/>
</dbReference>
<dbReference type="PROSITE" id="PS50056">
    <property type="entry name" value="TYR_PHOSPHATASE_2"/>
    <property type="match status" value="1"/>
</dbReference>
<name>A0A095CAC2_SCHHA</name>
<evidence type="ECO:0000256" key="7">
    <source>
        <dbReference type="ARBA" id="ARBA00023136"/>
    </source>
</evidence>
<dbReference type="InterPro" id="IPR003961">
    <property type="entry name" value="FN3_dom"/>
</dbReference>
<feature type="region of interest" description="Disordered" evidence="9">
    <location>
        <begin position="496"/>
        <end position="522"/>
    </location>
</feature>
<evidence type="ECO:0000256" key="2">
    <source>
        <dbReference type="ARBA" id="ARBA00009580"/>
    </source>
</evidence>
<evidence type="ECO:0000256" key="4">
    <source>
        <dbReference type="ARBA" id="ARBA00022729"/>
    </source>
</evidence>
<evidence type="ECO:0000259" key="11">
    <source>
        <dbReference type="PROSITE" id="PS50056"/>
    </source>
</evidence>